<dbReference type="OrthoDB" id="5578174at2759"/>
<keyword evidence="5" id="KW-0809">Transit peptide</keyword>
<evidence type="ECO:0000256" key="4">
    <source>
        <dbReference type="ARBA" id="ARBA00013566"/>
    </source>
</evidence>
<organism evidence="7 8">
    <name type="scientific">Cytospora mali</name>
    <name type="common">Apple Valsa canker fungus</name>
    <name type="synonym">Valsa mali</name>
    <dbReference type="NCBI Taxonomy" id="578113"/>
    <lineage>
        <taxon>Eukaryota</taxon>
        <taxon>Fungi</taxon>
        <taxon>Dikarya</taxon>
        <taxon>Ascomycota</taxon>
        <taxon>Pezizomycotina</taxon>
        <taxon>Sordariomycetes</taxon>
        <taxon>Sordariomycetidae</taxon>
        <taxon>Diaporthales</taxon>
        <taxon>Cytosporaceae</taxon>
        <taxon>Cytospora</taxon>
    </lineage>
</organism>
<evidence type="ECO:0000313" key="8">
    <source>
        <dbReference type="Proteomes" id="UP000078559"/>
    </source>
</evidence>
<feature type="region of interest" description="Disordered" evidence="6">
    <location>
        <begin position="61"/>
        <end position="114"/>
    </location>
</feature>
<dbReference type="Pfam" id="PF06413">
    <property type="entry name" value="Neugrin"/>
    <property type="match status" value="1"/>
</dbReference>
<evidence type="ECO:0000256" key="2">
    <source>
        <dbReference type="ARBA" id="ARBA00004173"/>
    </source>
</evidence>
<dbReference type="AlphaFoldDB" id="A0A194WCA6"/>
<dbReference type="PANTHER" id="PTHR13475">
    <property type="entry name" value="NEUGRIN"/>
    <property type="match status" value="1"/>
</dbReference>
<feature type="region of interest" description="Disordered" evidence="6">
    <location>
        <begin position="205"/>
        <end position="261"/>
    </location>
</feature>
<sequence>MACSCRTTALRLFVRSLTEVYAPNNNTLARTTWRDTRPSQLHIHTARLSVPCRQIHASARAYSSSAQDGAADTVSSEATEQQQVAQEEGSPAHKLEDPVAETRVAGDTESSSPKLDDNILFEIKLRSKNARKKARKYGTATAPPQTTGEQVKQDAQDAPEIQVVQVVQGVQEVQEAQGVREVQDAQEVQAAQAVPAVHERQPVKVTRIMVDETRGSRKSRSSKYLRRSIDDEPNEFTHEPPPEEEKKRGDSRWDGKKRDDRPMWAIQKEALKAKFPEGWMPRKKLSPDALSGIRALHQQFPDIYTTRALSNKFEVSPEAIRRILRSNWEPATEEDEDRQRRWFNRGLKVWDRYAELGMTPPRKWQDAGIQDRHWNGRRWEDDEDQDGQDVDQEKIRRLKAQLKLARSLM</sequence>
<accession>A0A194WCA6</accession>
<keyword evidence="8" id="KW-1185">Reference proteome</keyword>
<feature type="region of interest" description="Disordered" evidence="6">
    <location>
        <begin position="132"/>
        <end position="153"/>
    </location>
</feature>
<evidence type="ECO:0000256" key="1">
    <source>
        <dbReference type="ARBA" id="ARBA00003548"/>
    </source>
</evidence>
<reference evidence="7" key="1">
    <citation type="submission" date="2014-12" db="EMBL/GenBank/DDBJ databases">
        <title>Genome Sequence of Valsa Canker Pathogens Uncovers a Specific Adaption of Colonization on Woody Bark.</title>
        <authorList>
            <person name="Yin Z."/>
            <person name="Liu H."/>
            <person name="Gao X."/>
            <person name="Li Z."/>
            <person name="Song N."/>
            <person name="Ke X."/>
            <person name="Dai Q."/>
            <person name="Wu Y."/>
            <person name="Sun Y."/>
            <person name="Xu J.-R."/>
            <person name="Kang Z.K."/>
            <person name="Wang L."/>
            <person name="Huang L."/>
        </authorList>
    </citation>
    <scope>NUCLEOTIDE SEQUENCE [LARGE SCALE GENOMIC DNA]</scope>
    <source>
        <strain evidence="7">03-8</strain>
    </source>
</reference>
<protein>
    <recommendedName>
        <fullName evidence="4">Required for respiratory growth protein 9, mitochondrial</fullName>
    </recommendedName>
</protein>
<dbReference type="Proteomes" id="UP000078559">
    <property type="component" value="Chromosome 11"/>
</dbReference>
<feature type="compositionally biased region" description="Basic residues" evidence="6">
    <location>
        <begin position="216"/>
        <end position="226"/>
    </location>
</feature>
<proteinExistence type="inferred from homology"/>
<dbReference type="EMBL" id="CM003108">
    <property type="protein sequence ID" value="KUI73977.1"/>
    <property type="molecule type" value="Genomic_DNA"/>
</dbReference>
<evidence type="ECO:0000313" key="7">
    <source>
        <dbReference type="EMBL" id="KUI73977.1"/>
    </source>
</evidence>
<feature type="compositionally biased region" description="Low complexity" evidence="6">
    <location>
        <begin position="77"/>
        <end position="88"/>
    </location>
</feature>
<name>A0A194WCA6_CYTMA</name>
<comment type="similarity">
    <text evidence="3">Belongs to the RRG9 family.</text>
</comment>
<evidence type="ECO:0000256" key="5">
    <source>
        <dbReference type="ARBA" id="ARBA00022946"/>
    </source>
</evidence>
<dbReference type="GO" id="GO:0005634">
    <property type="term" value="C:nucleus"/>
    <property type="evidence" value="ECO:0007669"/>
    <property type="project" value="TreeGrafter"/>
</dbReference>
<gene>
    <name evidence="7" type="ORF">VM1G_09338</name>
</gene>
<dbReference type="GO" id="GO:0005739">
    <property type="term" value="C:mitochondrion"/>
    <property type="evidence" value="ECO:0007669"/>
    <property type="project" value="UniProtKB-SubCell"/>
</dbReference>
<comment type="function">
    <text evidence="1">Required for respiratory activity and maintenance and expression of the mitochondrial genome.</text>
</comment>
<dbReference type="PANTHER" id="PTHR13475:SF3">
    <property type="entry name" value="NEUGRIN"/>
    <property type="match status" value="1"/>
</dbReference>
<dbReference type="InterPro" id="IPR010487">
    <property type="entry name" value="NGRN/Rrg9"/>
</dbReference>
<evidence type="ECO:0000256" key="6">
    <source>
        <dbReference type="SAM" id="MobiDB-lite"/>
    </source>
</evidence>
<evidence type="ECO:0000256" key="3">
    <source>
        <dbReference type="ARBA" id="ARBA00010895"/>
    </source>
</evidence>
<comment type="subcellular location">
    <subcellularLocation>
        <location evidence="2">Mitochondrion</location>
    </subcellularLocation>
</comment>
<feature type="compositionally biased region" description="Basic and acidic residues" evidence="6">
    <location>
        <begin position="227"/>
        <end position="261"/>
    </location>
</feature>